<feature type="transmembrane region" description="Helical" evidence="1">
    <location>
        <begin position="31"/>
        <end position="50"/>
    </location>
</feature>
<protein>
    <submittedName>
        <fullName evidence="2">Uncharacterized protein</fullName>
    </submittedName>
</protein>
<comment type="caution">
    <text evidence="2">The sequence shown here is derived from an EMBL/GenBank/DDBJ whole genome shotgun (WGS) entry which is preliminary data.</text>
</comment>
<feature type="transmembrane region" description="Helical" evidence="1">
    <location>
        <begin position="158"/>
        <end position="179"/>
    </location>
</feature>
<feature type="transmembrane region" description="Helical" evidence="1">
    <location>
        <begin position="56"/>
        <end position="75"/>
    </location>
</feature>
<evidence type="ECO:0000313" key="2">
    <source>
        <dbReference type="EMBL" id="CAH3026350.1"/>
    </source>
</evidence>
<sequence>ENEDENEGEPLLRRSQTDFRHGRDVQHTNRCIASMLIVFKICFCSLGLWGHQLWNYIPRVLFMLVCIFQTIYRLFIDFGCVDFDCHFMQNSTSEAKTQVHKDDVSTGYAIIFSVASFAADLSYVVLVCSFVVAKRMNSALVAPSETLTKDLNNTDVTLLSFAFTFINTSLLCLVVSIYLSPSSIEMLNSTSSLAEMAGIAGQVLAHWTSINTCHVFAVSTAAIGTFSQDTFRLMQAVQNGTLNEIIRIHEDLCSVVFSTVSAYSVWFVLHWFMYGASVVLTVIYITEEVHNRTKYHTPTIEFVFLGLTLVCVLYQFLFPCFCAARMTSNCTGIYEKINCSISEDWHDGHPFKDRRNITMFVSYAEKRRCGFKVGRITFTTSLAWFSFFFGLLGLLYHFF</sequence>
<reference evidence="2 3" key="1">
    <citation type="submission" date="2022-05" db="EMBL/GenBank/DDBJ databases">
        <authorList>
            <consortium name="Genoscope - CEA"/>
            <person name="William W."/>
        </authorList>
    </citation>
    <scope>NUCLEOTIDE SEQUENCE [LARGE SCALE GENOMIC DNA]</scope>
</reference>
<feature type="transmembrane region" description="Helical" evidence="1">
    <location>
        <begin position="108"/>
        <end position="133"/>
    </location>
</feature>
<accession>A0ABN8MAG9</accession>
<feature type="non-terminal residue" evidence="2">
    <location>
        <position position="1"/>
    </location>
</feature>
<evidence type="ECO:0000256" key="1">
    <source>
        <dbReference type="SAM" id="Phobius"/>
    </source>
</evidence>
<feature type="transmembrane region" description="Helical" evidence="1">
    <location>
        <begin position="376"/>
        <end position="398"/>
    </location>
</feature>
<keyword evidence="3" id="KW-1185">Reference proteome</keyword>
<keyword evidence="1" id="KW-1133">Transmembrane helix</keyword>
<dbReference type="Proteomes" id="UP001159427">
    <property type="component" value="Unassembled WGS sequence"/>
</dbReference>
<proteinExistence type="predicted"/>
<feature type="transmembrane region" description="Helical" evidence="1">
    <location>
        <begin position="265"/>
        <end position="286"/>
    </location>
</feature>
<organism evidence="2 3">
    <name type="scientific">Porites evermanni</name>
    <dbReference type="NCBI Taxonomy" id="104178"/>
    <lineage>
        <taxon>Eukaryota</taxon>
        <taxon>Metazoa</taxon>
        <taxon>Cnidaria</taxon>
        <taxon>Anthozoa</taxon>
        <taxon>Hexacorallia</taxon>
        <taxon>Scleractinia</taxon>
        <taxon>Fungiina</taxon>
        <taxon>Poritidae</taxon>
        <taxon>Porites</taxon>
    </lineage>
</organism>
<keyword evidence="1" id="KW-0812">Transmembrane</keyword>
<keyword evidence="1" id="KW-0472">Membrane</keyword>
<evidence type="ECO:0000313" key="3">
    <source>
        <dbReference type="Proteomes" id="UP001159427"/>
    </source>
</evidence>
<dbReference type="EMBL" id="CALNXI010000401">
    <property type="protein sequence ID" value="CAH3026350.1"/>
    <property type="molecule type" value="Genomic_DNA"/>
</dbReference>
<feature type="transmembrane region" description="Helical" evidence="1">
    <location>
        <begin position="298"/>
        <end position="318"/>
    </location>
</feature>
<name>A0ABN8MAG9_9CNID</name>
<gene>
    <name evidence="2" type="ORF">PEVE_00028889</name>
</gene>